<dbReference type="EMBL" id="CP033236">
    <property type="protein sequence ID" value="AZF70950.1"/>
    <property type="molecule type" value="Genomic_DNA"/>
</dbReference>
<evidence type="ECO:0000313" key="3">
    <source>
        <dbReference type="EMBL" id="AKA76548.1"/>
    </source>
</evidence>
<organism evidence="4 13">
    <name type="scientific">Saccharolobus solfataricus</name>
    <name type="common">Sulfolobus solfataricus</name>
    <dbReference type="NCBI Taxonomy" id="2287"/>
    <lineage>
        <taxon>Archaea</taxon>
        <taxon>Thermoproteota</taxon>
        <taxon>Thermoprotei</taxon>
        <taxon>Sulfolobales</taxon>
        <taxon>Sulfolobaceae</taxon>
        <taxon>Saccharolobus</taxon>
    </lineage>
</organism>
<dbReference type="KEGG" id="ssof:SULC_1590"/>
<proteinExistence type="predicted"/>
<evidence type="ECO:0000313" key="10">
    <source>
        <dbReference type="EMBL" id="AZF81408.1"/>
    </source>
</evidence>
<evidence type="ECO:0000313" key="7">
    <source>
        <dbReference type="EMBL" id="AZF73570.1"/>
    </source>
</evidence>
<evidence type="ECO:0000313" key="8">
    <source>
        <dbReference type="EMBL" id="AZF76194.1"/>
    </source>
</evidence>
<evidence type="ECO:0000313" key="2">
    <source>
        <dbReference type="EMBL" id="AKA73850.1"/>
    </source>
</evidence>
<dbReference type="PATRIC" id="fig|2287.6.peg.1640"/>
<evidence type="ECO:0000313" key="5">
    <source>
        <dbReference type="EMBL" id="AZF68330.1"/>
    </source>
</evidence>
<reference evidence="11 12" key="1">
    <citation type="journal article" date="2015" name="Genome Announc.">
        <title>Complete Genome Sequence of Sulfolobus solfataricus Strain 98/2 and Evolved Derivatives.</title>
        <authorList>
            <person name="McCarthy S."/>
            <person name="Gradnigo J."/>
            <person name="Johnson T."/>
            <person name="Payne S."/>
            <person name="Lipzen A."/>
            <person name="Martin J."/>
            <person name="Schackwitz W."/>
            <person name="Moriyama E."/>
            <person name="Blum P."/>
        </authorList>
    </citation>
    <scope>NUCLEOTIDE SEQUENCE [LARGE SCALE GENOMIC DNA]</scope>
    <source>
        <strain evidence="11">98/2 SULC</strain>
        <strain evidence="2">SARC-B</strain>
        <strain evidence="3">SARC-C</strain>
        <strain evidence="4 13">SULA</strain>
        <strain evidence="12">SULB</strain>
    </source>
</reference>
<gene>
    <name evidence="4" type="ORF">SULA_1591</name>
    <name evidence="2" type="ORF">SULB_1592</name>
    <name evidence="3" type="ORF">SULC_1590</name>
    <name evidence="5" type="ORF">SULG_07960</name>
    <name evidence="6" type="ORF">SULH_07960</name>
    <name evidence="7" type="ORF">SULI_07960</name>
    <name evidence="8" type="ORF">SULM_07960</name>
    <name evidence="9" type="ORF">SULN_07960</name>
    <name evidence="10" type="ORF">SULO_07970</name>
</gene>
<dbReference type="Proteomes" id="UP000282269">
    <property type="component" value="Chromosome"/>
</dbReference>
<dbReference type="Proteomes" id="UP000275843">
    <property type="component" value="Chromosome"/>
</dbReference>
<evidence type="ECO:0000313" key="6">
    <source>
        <dbReference type="EMBL" id="AZF70950.1"/>
    </source>
</evidence>
<dbReference type="KEGG" id="ssol:SULB_1592"/>
<dbReference type="Proteomes" id="UP000278715">
    <property type="component" value="Chromosome"/>
</dbReference>
<dbReference type="AlphaFoldDB" id="A0A0E3GWK7"/>
<evidence type="ECO:0000313" key="19">
    <source>
        <dbReference type="Proteomes" id="UP000282269"/>
    </source>
</evidence>
<evidence type="ECO:0000313" key="14">
    <source>
        <dbReference type="Proteomes" id="UP000267993"/>
    </source>
</evidence>
<dbReference type="EMBL" id="CP033235">
    <property type="protein sequence ID" value="AZF68330.1"/>
    <property type="molecule type" value="Genomic_DNA"/>
</dbReference>
<dbReference type="Proteomes" id="UP000267993">
    <property type="component" value="Chromosome"/>
</dbReference>
<evidence type="ECO:0000256" key="1">
    <source>
        <dbReference type="SAM" id="MobiDB-lite"/>
    </source>
</evidence>
<evidence type="ECO:0000313" key="12">
    <source>
        <dbReference type="Proteomes" id="UP000033085"/>
    </source>
</evidence>
<dbReference type="EMBL" id="CP033239">
    <property type="protein sequence ID" value="AZF78804.1"/>
    <property type="molecule type" value="Genomic_DNA"/>
</dbReference>
<dbReference type="EMBL" id="CP011055">
    <property type="protein sequence ID" value="AKA73850.1"/>
    <property type="molecule type" value="Genomic_DNA"/>
</dbReference>
<dbReference type="Proteomes" id="UP000033057">
    <property type="component" value="Chromosome"/>
</dbReference>
<evidence type="ECO:0000313" key="16">
    <source>
        <dbReference type="Proteomes" id="UP000273443"/>
    </source>
</evidence>
<name>A0A0E3GWK7_SACSO</name>
<evidence type="ECO:0000313" key="9">
    <source>
        <dbReference type="EMBL" id="AZF78804.1"/>
    </source>
</evidence>
<evidence type="ECO:0000313" key="15">
    <source>
        <dbReference type="Proteomes" id="UP000273194"/>
    </source>
</evidence>
<reference evidence="14 15" key="2">
    <citation type="journal article" date="2018" name="Proc. Natl. Acad. Sci. U.S.A.">
        <title>Nonmutational mechanism of inheritance in the Archaeon Sulfolobus solfataricus.</title>
        <authorList>
            <person name="Payne S."/>
            <person name="McCarthy S."/>
            <person name="Johnson T."/>
            <person name="North E."/>
            <person name="Blum P."/>
        </authorList>
    </citation>
    <scope>NUCLEOTIDE SEQUENCE [LARGE SCALE GENOMIC DNA]</scope>
    <source>
        <strain evidence="6 14">SARC-H</strain>
        <strain evidence="7 17">SARC-I</strain>
        <strain evidence="9 18">SARC-N</strain>
        <strain evidence="10 19">SARC-O</strain>
        <strain evidence="5 15">SULG</strain>
        <strain evidence="8 16">SULM</strain>
    </source>
</reference>
<evidence type="ECO:0000313" key="13">
    <source>
        <dbReference type="Proteomes" id="UP000033106"/>
    </source>
</evidence>
<dbReference type="Proteomes" id="UP000273443">
    <property type="component" value="Chromosome"/>
</dbReference>
<dbReference type="GeneID" id="38468210"/>
<evidence type="ECO:0000313" key="17">
    <source>
        <dbReference type="Proteomes" id="UP000275843"/>
    </source>
</evidence>
<dbReference type="EMBL" id="CP011056">
    <property type="protein sequence ID" value="AKA76548.1"/>
    <property type="molecule type" value="Genomic_DNA"/>
</dbReference>
<accession>A0A0E3GWK7</accession>
<dbReference type="Proteomes" id="UP000033085">
    <property type="component" value="Chromosome"/>
</dbReference>
<dbReference type="Proteomes" id="UP000273194">
    <property type="component" value="Chromosome"/>
</dbReference>
<feature type="region of interest" description="Disordered" evidence="1">
    <location>
        <begin position="1"/>
        <end position="43"/>
    </location>
</feature>
<dbReference type="EMBL" id="CP011057">
    <property type="protein sequence ID" value="AKA79241.1"/>
    <property type="molecule type" value="Genomic_DNA"/>
</dbReference>
<protein>
    <submittedName>
        <fullName evidence="4">Uncharacterized protein</fullName>
    </submittedName>
</protein>
<feature type="compositionally biased region" description="Polar residues" evidence="1">
    <location>
        <begin position="1"/>
        <end position="14"/>
    </location>
</feature>
<evidence type="ECO:0000313" key="18">
    <source>
        <dbReference type="Proteomes" id="UP000278715"/>
    </source>
</evidence>
<sequence length="153" mass="17951">MSEQNSPNQLNNNLGGEKREENKAEEKKTEKKRIVSKKSKEKDDSYVLVMPEKVRSLSAKIANRIVEILREEPMISEKEIILKLIARDNEIKEYFTKTQDISYIRYIVWSLVKKKVILKAKILGDDKHVYFFLPEQIDSLKEKIIRAPKKSSE</sequence>
<feature type="compositionally biased region" description="Basic and acidic residues" evidence="1">
    <location>
        <begin position="16"/>
        <end position="43"/>
    </location>
</feature>
<dbReference type="KEGG" id="ssoa:SULA_1591"/>
<reference evidence="4" key="3">
    <citation type="submission" date="2018-10" db="EMBL/GenBank/DDBJ databases">
        <authorList>
            <person name="McCarthy S."/>
            <person name="Gradnigo J."/>
            <person name="Johnson T."/>
            <person name="Payne S."/>
            <person name="Lipzen A."/>
            <person name="Schackwitz W."/>
            <person name="Martin J."/>
            <person name="Moriyama E."/>
            <person name="Blum P."/>
        </authorList>
    </citation>
    <scope>NUCLEOTIDE SEQUENCE</scope>
    <source>
        <strain evidence="2">SARC-B</strain>
        <strain evidence="3">SARC-C</strain>
        <strain evidence="4">SULA</strain>
    </source>
</reference>
<dbReference type="EMBL" id="CP033237">
    <property type="protein sequence ID" value="AZF73570.1"/>
    <property type="molecule type" value="Genomic_DNA"/>
</dbReference>
<dbReference type="RefSeq" id="WP_009993042.1">
    <property type="nucleotide sequence ID" value="NZ_CP011055.2"/>
</dbReference>
<dbReference type="EMBL" id="CP033238">
    <property type="protein sequence ID" value="AZF76194.1"/>
    <property type="molecule type" value="Genomic_DNA"/>
</dbReference>
<dbReference type="Proteomes" id="UP000033106">
    <property type="component" value="Chromosome"/>
</dbReference>
<evidence type="ECO:0000313" key="4">
    <source>
        <dbReference type="EMBL" id="AKA79241.1"/>
    </source>
</evidence>
<dbReference type="EMBL" id="CP033240">
    <property type="protein sequence ID" value="AZF81408.1"/>
    <property type="molecule type" value="Genomic_DNA"/>
</dbReference>
<evidence type="ECO:0000313" key="11">
    <source>
        <dbReference type="Proteomes" id="UP000033057"/>
    </source>
</evidence>